<dbReference type="EMBL" id="UYSL01020566">
    <property type="protein sequence ID" value="VDL75222.1"/>
    <property type="molecule type" value="Genomic_DNA"/>
</dbReference>
<evidence type="ECO:0000313" key="3">
    <source>
        <dbReference type="WBParaSite" id="NBR_0001163201-mRNA-1"/>
    </source>
</evidence>
<evidence type="ECO:0000313" key="1">
    <source>
        <dbReference type="EMBL" id="VDL75222.1"/>
    </source>
</evidence>
<organism evidence="3">
    <name type="scientific">Nippostrongylus brasiliensis</name>
    <name type="common">Rat hookworm</name>
    <dbReference type="NCBI Taxonomy" id="27835"/>
    <lineage>
        <taxon>Eukaryota</taxon>
        <taxon>Metazoa</taxon>
        <taxon>Ecdysozoa</taxon>
        <taxon>Nematoda</taxon>
        <taxon>Chromadorea</taxon>
        <taxon>Rhabditida</taxon>
        <taxon>Rhabditina</taxon>
        <taxon>Rhabditomorpha</taxon>
        <taxon>Strongyloidea</taxon>
        <taxon>Heligmosomidae</taxon>
        <taxon>Nippostrongylus</taxon>
    </lineage>
</organism>
<proteinExistence type="predicted"/>
<reference evidence="3" key="1">
    <citation type="submission" date="2017-02" db="UniProtKB">
        <authorList>
            <consortium name="WormBaseParasite"/>
        </authorList>
    </citation>
    <scope>IDENTIFICATION</scope>
</reference>
<accession>A0A0N4Y6D0</accession>
<dbReference type="AlphaFoldDB" id="A0A0N4Y6D0"/>
<keyword evidence="2" id="KW-1185">Reference proteome</keyword>
<reference evidence="1 2" key="2">
    <citation type="submission" date="2018-11" db="EMBL/GenBank/DDBJ databases">
        <authorList>
            <consortium name="Pathogen Informatics"/>
        </authorList>
    </citation>
    <scope>NUCLEOTIDE SEQUENCE [LARGE SCALE GENOMIC DNA]</scope>
</reference>
<sequence>MQVEVCSGKVYDRTGAVSETVVMRLMDGLLDSERRSFCDNCCHGAAKDEKVIPELTKDYNACMLFADTSDQMAAYYPFIRRTFQKIPFLQFKEDVVECLWDVEGRGVQKIRKSRVLEKMVLGLIVDTRPPLLSAGH</sequence>
<dbReference type="Proteomes" id="UP000271162">
    <property type="component" value="Unassembled WGS sequence"/>
</dbReference>
<evidence type="ECO:0000313" key="2">
    <source>
        <dbReference type="Proteomes" id="UP000271162"/>
    </source>
</evidence>
<name>A0A0N4Y6D0_NIPBR</name>
<gene>
    <name evidence="1" type="ORF">NBR_LOCUS11633</name>
</gene>
<dbReference type="WBParaSite" id="NBR_0001163201-mRNA-1">
    <property type="protein sequence ID" value="NBR_0001163201-mRNA-1"/>
    <property type="gene ID" value="NBR_0001163201"/>
</dbReference>
<protein>
    <submittedName>
        <fullName evidence="3">TIR domain-containing protein</fullName>
    </submittedName>
</protein>